<evidence type="ECO:0000259" key="2">
    <source>
        <dbReference type="SMART" id="SM00857"/>
    </source>
</evidence>
<dbReference type="PATRIC" id="fig|46506.5.peg.2175"/>
<dbReference type="Proteomes" id="UP000056419">
    <property type="component" value="Unassembled WGS sequence"/>
</dbReference>
<dbReference type="InterPro" id="IPR036162">
    <property type="entry name" value="Resolvase-like_N_sf"/>
</dbReference>
<feature type="compositionally biased region" description="Basic and acidic residues" evidence="1">
    <location>
        <begin position="243"/>
        <end position="255"/>
    </location>
</feature>
<feature type="region of interest" description="Disordered" evidence="1">
    <location>
        <begin position="232"/>
        <end position="255"/>
    </location>
</feature>
<protein>
    <submittedName>
        <fullName evidence="3">Resolvase, N terminal domain</fullName>
    </submittedName>
</protein>
<sequence>MKISARKRAKKRIQRDFFHDMILDSNESAIFALVIKTVYIKMAKVGYIFKENNDSFDAEREWMQRYGCVQIVEETVEHETLRPMWKQLMANLQRGDEIVISKFSNAARGLRELAAFIELCRIKIVRVISIHDRVDTRGELFPGTTAADVLWIIGAFPEEIAALRKYSAHVEKLRQNIKAPAVPKVLPKAERDKTIVDMYINGHSFDDIWAASGFSSKSSIWRILNKYGVKLDRGQTSGPRVKQKSEKDGTNEGDS</sequence>
<organism evidence="3 4">
    <name type="scientific">Bacteroides stercoris</name>
    <dbReference type="NCBI Taxonomy" id="46506"/>
    <lineage>
        <taxon>Bacteria</taxon>
        <taxon>Pseudomonadati</taxon>
        <taxon>Bacteroidota</taxon>
        <taxon>Bacteroidia</taxon>
        <taxon>Bacteroidales</taxon>
        <taxon>Bacteroidaceae</taxon>
        <taxon>Bacteroides</taxon>
    </lineage>
</organism>
<accession>A0A108T722</accession>
<dbReference type="GO" id="GO:0000150">
    <property type="term" value="F:DNA strand exchange activity"/>
    <property type="evidence" value="ECO:0007669"/>
    <property type="project" value="InterPro"/>
</dbReference>
<dbReference type="InterPro" id="IPR006119">
    <property type="entry name" value="Resolv_N"/>
</dbReference>
<reference evidence="3 4" key="1">
    <citation type="journal article" date="2016" name="BMC Genomics">
        <title>Type VI secretion systems of human gut Bacteroidales segregate into three genetic architectures, two of which are contained on mobile genetic elements.</title>
        <authorList>
            <person name="Coyne M.J."/>
            <person name="Roelofs K.G."/>
            <person name="Comstock L.E."/>
        </authorList>
    </citation>
    <scope>NUCLEOTIDE SEQUENCE [LARGE SCALE GENOMIC DNA]</scope>
    <source>
        <strain evidence="3 4">CL09T03C01</strain>
    </source>
</reference>
<comment type="caution">
    <text evidence="3">The sequence shown here is derived from an EMBL/GenBank/DDBJ whole genome shotgun (WGS) entry which is preliminary data.</text>
</comment>
<dbReference type="EMBL" id="LRGC01000008">
    <property type="protein sequence ID" value="KWR54505.1"/>
    <property type="molecule type" value="Genomic_DNA"/>
</dbReference>
<dbReference type="Gene3D" id="3.40.50.1390">
    <property type="entry name" value="Resolvase, N-terminal catalytic domain"/>
    <property type="match status" value="1"/>
</dbReference>
<dbReference type="Pfam" id="PF00239">
    <property type="entry name" value="Resolvase"/>
    <property type="match status" value="1"/>
</dbReference>
<evidence type="ECO:0000313" key="4">
    <source>
        <dbReference type="Proteomes" id="UP000056419"/>
    </source>
</evidence>
<proteinExistence type="predicted"/>
<dbReference type="AlphaFoldDB" id="A0A108T722"/>
<name>A0A108T722_BACSE</name>
<evidence type="ECO:0000313" key="3">
    <source>
        <dbReference type="EMBL" id="KWR54505.1"/>
    </source>
</evidence>
<dbReference type="SUPFAM" id="SSF53041">
    <property type="entry name" value="Resolvase-like"/>
    <property type="match status" value="1"/>
</dbReference>
<gene>
    <name evidence="3" type="ORF">AA415_02039</name>
</gene>
<feature type="domain" description="Resolvase/invertase-type recombinase catalytic" evidence="2">
    <location>
        <begin position="44"/>
        <end position="178"/>
    </location>
</feature>
<evidence type="ECO:0000256" key="1">
    <source>
        <dbReference type="SAM" id="MobiDB-lite"/>
    </source>
</evidence>
<dbReference type="GO" id="GO:0003677">
    <property type="term" value="F:DNA binding"/>
    <property type="evidence" value="ECO:0007669"/>
    <property type="project" value="InterPro"/>
</dbReference>
<keyword evidence="4" id="KW-1185">Reference proteome</keyword>
<dbReference type="SMART" id="SM00857">
    <property type="entry name" value="Resolvase"/>
    <property type="match status" value="1"/>
</dbReference>
<dbReference type="STRING" id="46506.AA415_02039"/>